<proteinExistence type="predicted"/>
<keyword evidence="1" id="KW-0472">Membrane</keyword>
<protein>
    <submittedName>
        <fullName evidence="3">Uncharacterized protein</fullName>
    </submittedName>
</protein>
<dbReference type="Proteomes" id="UP000481153">
    <property type="component" value="Unassembled WGS sequence"/>
</dbReference>
<dbReference type="InterPro" id="IPR040283">
    <property type="entry name" value="DDB_G0292058-like"/>
</dbReference>
<feature type="transmembrane region" description="Helical" evidence="1">
    <location>
        <begin position="785"/>
        <end position="811"/>
    </location>
</feature>
<evidence type="ECO:0000256" key="2">
    <source>
        <dbReference type="SAM" id="SignalP"/>
    </source>
</evidence>
<feature type="chain" id="PRO_5026338775" evidence="2">
    <location>
        <begin position="19"/>
        <end position="828"/>
    </location>
</feature>
<sequence length="828" mass="88856">MRRFALVCLLATASLCVADLDGHAVAVSQGALRTLQKIRGGTPQFYSKLFTSLQIYLCDQLNHRLQPGFADAKNAVWDSQDATVPPYIRFVRRDHPNALKDGNGTCIQAPHAAQDVLDKYAAGYCEVQPNCYWTDPRNVTAADADRTPFYSKEQATPPTSSLTVSAATSELYDWARAIALCIAPAIALAVVSLLSILIYLSCRYCCNRCGGRHPSPRVYSFRQKSIPIGLFVLFGIAIAALSIVALVYNKVIVSSVDGTFDDVLNLVNGTKSWLQAAEEPLVHVRDTVDGSVDLIAADLANSTFVEEGLNGFVTRLDAFAAKSANVVLPTGCDGSKDVICIACDVCTTINSQTTAAKDQMQSIAAQGIDQLATARQTVLSTLVDANATIQSSVNDGVNMLDAFGSPIASVEESITDVQTTWKEQTLVRRAAIVALFALALVIVVLGLVGIFFGLTIRCRPLVFILHFAYAFGTTESFYGHELSRSVGILAIVLLFIVSAVFLALSVLMTDVCHLSDYVAADWTPLLGGIGGAAINACFRNDSLVHALQLDDAFAFAHEISIPHSTNLLSMLDFSALDIFAAQILAANETTFPELSSLTNSSLGALNVYTSAEALSRTFPPDQVAQCAIHDGQYELSSIKTPWMANHDAAPDSSTSPSSYMASRYKPYRSGCSSVPISTCARRVACPYDLFVTELYSNTSTLVDVSKDAAAFVSTMHSNMKELQMYASTFKTNVTALVAALDDVGDTLASSLLKDVDAFQAHMTCTFVATDFHALQASVCDNLTPAILMVAICLFFGGICMLLVVVALLLLVQRLSSPPPPSLSILKQL</sequence>
<evidence type="ECO:0000313" key="3">
    <source>
        <dbReference type="EMBL" id="KAF0738090.1"/>
    </source>
</evidence>
<dbReference type="PANTHER" id="PTHR31414:SF18">
    <property type="entry name" value="TRANSMEMBRANE PROTEIN-RELATED"/>
    <property type="match status" value="1"/>
</dbReference>
<name>A0A6G0XD11_9STRA</name>
<evidence type="ECO:0000256" key="1">
    <source>
        <dbReference type="SAM" id="Phobius"/>
    </source>
</evidence>
<keyword evidence="1" id="KW-1133">Transmembrane helix</keyword>
<evidence type="ECO:0000313" key="4">
    <source>
        <dbReference type="Proteomes" id="UP000481153"/>
    </source>
</evidence>
<feature type="transmembrane region" description="Helical" evidence="1">
    <location>
        <begin position="226"/>
        <end position="248"/>
    </location>
</feature>
<keyword evidence="1" id="KW-0812">Transmembrane</keyword>
<keyword evidence="2" id="KW-0732">Signal</keyword>
<organism evidence="3 4">
    <name type="scientific">Aphanomyces euteiches</name>
    <dbReference type="NCBI Taxonomy" id="100861"/>
    <lineage>
        <taxon>Eukaryota</taxon>
        <taxon>Sar</taxon>
        <taxon>Stramenopiles</taxon>
        <taxon>Oomycota</taxon>
        <taxon>Saprolegniomycetes</taxon>
        <taxon>Saprolegniales</taxon>
        <taxon>Verrucalvaceae</taxon>
        <taxon>Aphanomyces</taxon>
    </lineage>
</organism>
<dbReference type="EMBL" id="VJMJ01000079">
    <property type="protein sequence ID" value="KAF0738090.1"/>
    <property type="molecule type" value="Genomic_DNA"/>
</dbReference>
<reference evidence="3 4" key="1">
    <citation type="submission" date="2019-07" db="EMBL/GenBank/DDBJ databases">
        <title>Genomics analysis of Aphanomyces spp. identifies a new class of oomycete effector associated with host adaptation.</title>
        <authorList>
            <person name="Gaulin E."/>
        </authorList>
    </citation>
    <scope>NUCLEOTIDE SEQUENCE [LARGE SCALE GENOMIC DNA]</scope>
    <source>
        <strain evidence="3 4">ATCC 201684</strain>
    </source>
</reference>
<keyword evidence="4" id="KW-1185">Reference proteome</keyword>
<feature type="transmembrane region" description="Helical" evidence="1">
    <location>
        <begin position="461"/>
        <end position="480"/>
    </location>
</feature>
<dbReference type="GO" id="GO:0016020">
    <property type="term" value="C:membrane"/>
    <property type="evidence" value="ECO:0007669"/>
    <property type="project" value="TreeGrafter"/>
</dbReference>
<feature type="transmembrane region" description="Helical" evidence="1">
    <location>
        <begin position="177"/>
        <end position="205"/>
    </location>
</feature>
<accession>A0A6G0XD11</accession>
<dbReference type="VEuPathDB" id="FungiDB:AeMF1_004069"/>
<dbReference type="PANTHER" id="PTHR31414">
    <property type="entry name" value="TRANSMEMBRANE PROTEIN DDB_G0292058"/>
    <property type="match status" value="1"/>
</dbReference>
<feature type="transmembrane region" description="Helical" evidence="1">
    <location>
        <begin position="430"/>
        <end position="454"/>
    </location>
</feature>
<feature type="signal peptide" evidence="2">
    <location>
        <begin position="1"/>
        <end position="18"/>
    </location>
</feature>
<gene>
    <name evidence="3" type="ORF">Ae201684_006079</name>
</gene>
<dbReference type="AlphaFoldDB" id="A0A6G0XD11"/>
<feature type="transmembrane region" description="Helical" evidence="1">
    <location>
        <begin position="486"/>
        <end position="507"/>
    </location>
</feature>
<comment type="caution">
    <text evidence="3">The sequence shown here is derived from an EMBL/GenBank/DDBJ whole genome shotgun (WGS) entry which is preliminary data.</text>
</comment>